<dbReference type="OrthoDB" id="8666624at2"/>
<dbReference type="EMBL" id="CP002287">
    <property type="protein sequence ID" value="ADP18013.1"/>
    <property type="molecule type" value="Genomic_DNA"/>
</dbReference>
<dbReference type="PATRIC" id="fig|762376.5.peg.4707"/>
<dbReference type="KEGG" id="axy:AXYL_04699"/>
<protein>
    <submittedName>
        <fullName evidence="1">Uncharacterized protein</fullName>
    </submittedName>
</protein>
<sequence>MDKFERETTAPSIEILSEGELRARRTLEAARRLLDPHAEPAAATVSPVEAELQRYVKEAYRRRSYTYG</sequence>
<reference evidence="1 2" key="1">
    <citation type="journal article" date="2011" name="J. Bacteriol.">
        <title>Complete genome sequence of the haloaromatic acid-degrading bacterium Achromobacter xylosoxidans A8.</title>
        <authorList>
            <person name="Strnad H."/>
            <person name="Ridl J."/>
            <person name="Paces J."/>
            <person name="Kolar M."/>
            <person name="Vlcek C."/>
            <person name="Paces V."/>
        </authorList>
    </citation>
    <scope>NUCLEOTIDE SEQUENCE [LARGE SCALE GENOMIC DNA]</scope>
    <source>
        <strain evidence="1 2">A8</strain>
    </source>
</reference>
<dbReference type="AlphaFoldDB" id="E3HJB3"/>
<dbReference type="RefSeq" id="WP_013395319.1">
    <property type="nucleotide sequence ID" value="NC_014640.1"/>
</dbReference>
<dbReference type="Proteomes" id="UP000006876">
    <property type="component" value="Chromosome"/>
</dbReference>
<proteinExistence type="predicted"/>
<name>E3HJB3_ACHXA</name>
<gene>
    <name evidence="1" type="ordered locus">AXYL_04699</name>
</gene>
<dbReference type="HOGENOM" id="CLU_2784376_0_0_4"/>
<evidence type="ECO:0000313" key="2">
    <source>
        <dbReference type="Proteomes" id="UP000006876"/>
    </source>
</evidence>
<accession>E3HJB3</accession>
<organism evidence="1 2">
    <name type="scientific">Achromobacter xylosoxidans (strain A8)</name>
    <dbReference type="NCBI Taxonomy" id="762376"/>
    <lineage>
        <taxon>Bacteria</taxon>
        <taxon>Pseudomonadati</taxon>
        <taxon>Pseudomonadota</taxon>
        <taxon>Betaproteobacteria</taxon>
        <taxon>Burkholderiales</taxon>
        <taxon>Alcaligenaceae</taxon>
        <taxon>Achromobacter</taxon>
    </lineage>
</organism>
<evidence type="ECO:0000313" key="1">
    <source>
        <dbReference type="EMBL" id="ADP18013.1"/>
    </source>
</evidence>